<sequence length="247" mass="26669">MDLHFVLLLGLGAMAGGFINGLAGFGTALLTLGIWLQIMPPQQAVAIIVIVAAISGIQGVWIVREDLKANPKRLMIFLLPAILGVPLGIELLSSIDAGVLKIGVAAFLLLYGSFFIVRRNLPSFERPTPVIDAAIGFLSGVLGGAASLSGALPTMWCAMRPWTKQETRAVLQPFNVVILLLTAVFLAWRGAYTRETLLILTVALPITMVAAQIGIFVFHRLTDVQFRRLLIALMFLSGILLSLRELL</sequence>
<name>A0A4P8EH37_9RHOB</name>
<gene>
    <name evidence="9" type="ORF">EOK75_10155</name>
</gene>
<dbReference type="InterPro" id="IPR002781">
    <property type="entry name" value="TM_pro_TauE-like"/>
</dbReference>
<dbReference type="Proteomes" id="UP000298631">
    <property type="component" value="Chromosome"/>
</dbReference>
<feature type="transmembrane region" description="Helical" evidence="8">
    <location>
        <begin position="169"/>
        <end position="188"/>
    </location>
</feature>
<dbReference type="KEGG" id="pseb:EOK75_10155"/>
<dbReference type="PANTHER" id="PTHR30269">
    <property type="entry name" value="TRANSMEMBRANE PROTEIN YFCA"/>
    <property type="match status" value="1"/>
</dbReference>
<feature type="transmembrane region" description="Helical" evidence="8">
    <location>
        <begin position="197"/>
        <end position="219"/>
    </location>
</feature>
<dbReference type="GO" id="GO:0005886">
    <property type="term" value="C:plasma membrane"/>
    <property type="evidence" value="ECO:0007669"/>
    <property type="project" value="UniProtKB-SubCell"/>
</dbReference>
<evidence type="ECO:0000256" key="8">
    <source>
        <dbReference type="RuleBase" id="RU363041"/>
    </source>
</evidence>
<organism evidence="9 10">
    <name type="scientific">Pseudorhodobacter turbinis</name>
    <dbReference type="NCBI Taxonomy" id="2500533"/>
    <lineage>
        <taxon>Bacteria</taxon>
        <taxon>Pseudomonadati</taxon>
        <taxon>Pseudomonadota</taxon>
        <taxon>Alphaproteobacteria</taxon>
        <taxon>Rhodobacterales</taxon>
        <taxon>Paracoccaceae</taxon>
        <taxon>Pseudorhodobacter</taxon>
    </lineage>
</organism>
<keyword evidence="6 8" id="KW-1133">Transmembrane helix</keyword>
<dbReference type="OrthoDB" id="8421744at2"/>
<evidence type="ECO:0000256" key="7">
    <source>
        <dbReference type="ARBA" id="ARBA00023136"/>
    </source>
</evidence>
<protein>
    <recommendedName>
        <fullName evidence="8">Probable membrane transporter protein</fullName>
    </recommendedName>
</protein>
<keyword evidence="5 8" id="KW-0812">Transmembrane</keyword>
<comment type="similarity">
    <text evidence="2 8">Belongs to the 4-toluene sulfonate uptake permease (TSUP) (TC 2.A.102) family.</text>
</comment>
<feature type="transmembrane region" description="Helical" evidence="8">
    <location>
        <begin position="44"/>
        <end position="62"/>
    </location>
</feature>
<feature type="transmembrane region" description="Helical" evidence="8">
    <location>
        <begin position="98"/>
        <end position="117"/>
    </location>
</feature>
<dbReference type="EMBL" id="CP039964">
    <property type="protein sequence ID" value="QCO56063.1"/>
    <property type="molecule type" value="Genomic_DNA"/>
</dbReference>
<proteinExistence type="inferred from homology"/>
<dbReference type="InterPro" id="IPR052017">
    <property type="entry name" value="TSUP"/>
</dbReference>
<keyword evidence="4 8" id="KW-1003">Cell membrane</keyword>
<evidence type="ECO:0000256" key="3">
    <source>
        <dbReference type="ARBA" id="ARBA00022448"/>
    </source>
</evidence>
<keyword evidence="10" id="KW-1185">Reference proteome</keyword>
<dbReference type="RefSeq" id="WP_137193849.1">
    <property type="nucleotide sequence ID" value="NZ_CP039964.1"/>
</dbReference>
<keyword evidence="3" id="KW-0813">Transport</keyword>
<reference evidence="9 10" key="1">
    <citation type="submission" date="2019-05" db="EMBL/GenBank/DDBJ databases">
        <title>Pseudorhodobacter turbinis sp. nov., isolated from the gut of the Korean turban shell.</title>
        <authorList>
            <person name="Jeong Y.-S."/>
            <person name="Kang W.-R."/>
            <person name="Bae J.-W."/>
        </authorList>
    </citation>
    <scope>NUCLEOTIDE SEQUENCE [LARGE SCALE GENOMIC DNA]</scope>
    <source>
        <strain evidence="9 10">S12M18</strain>
    </source>
</reference>
<dbReference type="AlphaFoldDB" id="A0A4P8EH37"/>
<feature type="transmembrane region" description="Helical" evidence="8">
    <location>
        <begin position="7"/>
        <end position="38"/>
    </location>
</feature>
<dbReference type="PANTHER" id="PTHR30269:SF37">
    <property type="entry name" value="MEMBRANE TRANSPORTER PROTEIN"/>
    <property type="match status" value="1"/>
</dbReference>
<evidence type="ECO:0000313" key="9">
    <source>
        <dbReference type="EMBL" id="QCO56063.1"/>
    </source>
</evidence>
<feature type="transmembrane region" description="Helical" evidence="8">
    <location>
        <begin position="129"/>
        <end position="149"/>
    </location>
</feature>
<keyword evidence="7 8" id="KW-0472">Membrane</keyword>
<evidence type="ECO:0000256" key="5">
    <source>
        <dbReference type="ARBA" id="ARBA00022692"/>
    </source>
</evidence>
<evidence type="ECO:0000256" key="4">
    <source>
        <dbReference type="ARBA" id="ARBA00022475"/>
    </source>
</evidence>
<accession>A0A4P8EH37</accession>
<evidence type="ECO:0000313" key="10">
    <source>
        <dbReference type="Proteomes" id="UP000298631"/>
    </source>
</evidence>
<evidence type="ECO:0000256" key="6">
    <source>
        <dbReference type="ARBA" id="ARBA00022989"/>
    </source>
</evidence>
<evidence type="ECO:0000256" key="2">
    <source>
        <dbReference type="ARBA" id="ARBA00009142"/>
    </source>
</evidence>
<feature type="transmembrane region" description="Helical" evidence="8">
    <location>
        <begin position="74"/>
        <end position="92"/>
    </location>
</feature>
<dbReference type="Pfam" id="PF01925">
    <property type="entry name" value="TauE"/>
    <property type="match status" value="1"/>
</dbReference>
<comment type="subcellular location">
    <subcellularLocation>
        <location evidence="1 8">Cell membrane</location>
        <topology evidence="1 8">Multi-pass membrane protein</topology>
    </subcellularLocation>
</comment>
<evidence type="ECO:0000256" key="1">
    <source>
        <dbReference type="ARBA" id="ARBA00004651"/>
    </source>
</evidence>
<feature type="transmembrane region" description="Helical" evidence="8">
    <location>
        <begin position="225"/>
        <end position="243"/>
    </location>
</feature>